<feature type="transmembrane region" description="Helical" evidence="1">
    <location>
        <begin position="234"/>
        <end position="256"/>
    </location>
</feature>
<evidence type="ECO:0008006" key="3">
    <source>
        <dbReference type="Google" id="ProtNLM"/>
    </source>
</evidence>
<dbReference type="InterPro" id="IPR018883">
    <property type="entry name" value="Delta_CA"/>
</dbReference>
<keyword evidence="1" id="KW-1133">Transmembrane helix</keyword>
<name>A0A6U2GEA0_HEMAN</name>
<dbReference type="Pfam" id="PF10563">
    <property type="entry name" value="CA_like"/>
    <property type="match status" value="1"/>
</dbReference>
<evidence type="ECO:0000256" key="1">
    <source>
        <dbReference type="SAM" id="Phobius"/>
    </source>
</evidence>
<keyword evidence="1" id="KW-0812">Transmembrane</keyword>
<dbReference type="EMBL" id="HBFX01060988">
    <property type="protein sequence ID" value="CAD8985742.1"/>
    <property type="molecule type" value="Transcribed_RNA"/>
</dbReference>
<gene>
    <name evidence="2" type="ORF">HAND00432_LOCUS36755</name>
</gene>
<keyword evidence="1" id="KW-0472">Membrane</keyword>
<protein>
    <recommendedName>
        <fullName evidence="3">Delta carbonic anhydrase</fullName>
    </recommendedName>
</protein>
<organism evidence="2">
    <name type="scientific">Hemiselmis andersenii</name>
    <name type="common">Cryptophyte alga</name>
    <dbReference type="NCBI Taxonomy" id="464988"/>
    <lineage>
        <taxon>Eukaryota</taxon>
        <taxon>Cryptophyceae</taxon>
        <taxon>Cryptomonadales</taxon>
        <taxon>Hemiselmidaceae</taxon>
        <taxon>Hemiselmis</taxon>
    </lineage>
</organism>
<sequence>MSSSSKPSSKQDYRINASLIVPVAPAPVSFAPAPATTLPPGFVGGSPPSMYSVMPLGDVDVAMGKDAAVDQQIPAGGTKATSGTRDINLEVQKPQPETTGMIMPVKLAHTVGLIVAVAIAVLVGAVLADGRSIAQLKHASELPRLTDYSLKESGLDYRADELLGTSYGVGLHHDSSGNRWNQVGAGATLKKYVQELGLHQVIAAVPSVIATDGLKHPAYFLSCTSLVNTGLSALSFAIIAEFLAIVMMFFHLATLIDLNPLAKNGTYTTLGKAISVLVWLVLSVGFLVVCCLGISAFYSTYSCDNPFIPTIKIAEHFDWTWGYPIANIGCFSAMAAFVAQLLLTSTNSSFAPTKGKIGTAVLALLVGVVLGVVACVSVAAGVGQFDAPPPVDPNVNPCKGQKPYHAGPGDKYFANVECMKDGVVAVLEQAGANVSPGYKGGMDAGEWRVPITERYNQTDLCAVNVHWHLGAEHLSEGQFDENGKGPSSDGYKYRLGHRCHFYDEADPKFTTPYEWKHCKDMHVGETYEVHWPHSAAGACGTEWQFQTPFYDGVFCNDGVVNILTPLNTYKNIGVQSQTYTIVNDESYFHDNLMYGMIVDENFGVDMTMYTGSTTGTSRDNDVCSRFAPITWQVDRKCHMISASSFDKMCEMMKMQKDDMSDDLHAHGSRMTVADHLTADNQVGNR</sequence>
<evidence type="ECO:0000313" key="2">
    <source>
        <dbReference type="EMBL" id="CAD8985742.1"/>
    </source>
</evidence>
<feature type="transmembrane region" description="Helical" evidence="1">
    <location>
        <begin position="107"/>
        <end position="128"/>
    </location>
</feature>
<feature type="transmembrane region" description="Helical" evidence="1">
    <location>
        <begin position="276"/>
        <end position="301"/>
    </location>
</feature>
<feature type="transmembrane region" description="Helical" evidence="1">
    <location>
        <begin position="357"/>
        <end position="382"/>
    </location>
</feature>
<dbReference type="AlphaFoldDB" id="A0A6U2GEA0"/>
<feature type="transmembrane region" description="Helical" evidence="1">
    <location>
        <begin position="321"/>
        <end position="345"/>
    </location>
</feature>
<proteinExistence type="predicted"/>
<accession>A0A6U2GEA0</accession>
<reference evidence="2" key="1">
    <citation type="submission" date="2021-01" db="EMBL/GenBank/DDBJ databases">
        <authorList>
            <person name="Corre E."/>
            <person name="Pelletier E."/>
            <person name="Niang G."/>
            <person name="Scheremetjew M."/>
            <person name="Finn R."/>
            <person name="Kale V."/>
            <person name="Holt S."/>
            <person name="Cochrane G."/>
            <person name="Meng A."/>
            <person name="Brown T."/>
            <person name="Cohen L."/>
        </authorList>
    </citation>
    <scope>NUCLEOTIDE SEQUENCE</scope>
    <source>
        <strain evidence="2">CCMP644</strain>
    </source>
</reference>